<evidence type="ECO:0008006" key="3">
    <source>
        <dbReference type="Google" id="ProtNLM"/>
    </source>
</evidence>
<reference evidence="1 2" key="1">
    <citation type="submission" date="2016-11" db="EMBL/GenBank/DDBJ databases">
        <authorList>
            <person name="Jaros S."/>
            <person name="Januszkiewicz K."/>
            <person name="Wedrychowicz H."/>
        </authorList>
    </citation>
    <scope>NUCLEOTIDE SEQUENCE [LARGE SCALE GENOMIC DNA]</scope>
    <source>
        <strain evidence="1 2">CECT 7868</strain>
    </source>
</reference>
<protein>
    <recommendedName>
        <fullName evidence="3">YkuD domain-containing protein</fullName>
    </recommendedName>
</protein>
<dbReference type="STRING" id="1216006.VA7868_02509"/>
<evidence type="ECO:0000313" key="1">
    <source>
        <dbReference type="EMBL" id="SHI21364.1"/>
    </source>
</evidence>
<dbReference type="AlphaFoldDB" id="A0A1M5ZAV7"/>
<evidence type="ECO:0000313" key="2">
    <source>
        <dbReference type="Proteomes" id="UP000184608"/>
    </source>
</evidence>
<gene>
    <name evidence="1" type="ORF">VA7868_02509</name>
</gene>
<name>A0A1M5ZAV7_9VIBR</name>
<dbReference type="EMBL" id="FQXZ01000026">
    <property type="protein sequence ID" value="SHI21364.1"/>
    <property type="molecule type" value="Genomic_DNA"/>
</dbReference>
<proteinExistence type="predicted"/>
<organism evidence="1 2">
    <name type="scientific">Vibrio aerogenes CECT 7868</name>
    <dbReference type="NCBI Taxonomy" id="1216006"/>
    <lineage>
        <taxon>Bacteria</taxon>
        <taxon>Pseudomonadati</taxon>
        <taxon>Pseudomonadota</taxon>
        <taxon>Gammaproteobacteria</taxon>
        <taxon>Vibrionales</taxon>
        <taxon>Vibrionaceae</taxon>
        <taxon>Vibrio</taxon>
    </lineage>
</organism>
<sequence>MPIQIRFIKSKHGKGSRMIGYLKWGDAQFEIVTGGYGKGAIPDGVYKIEKRRIAAGNKSNMESGYINPLTGKGFFIPLKPGFSTHRHGFGIHPDGNLPGTLGCLGLQGADTKKFWDKWIKTPMRLRPDTLIVSTKIEE</sequence>
<keyword evidence="2" id="KW-1185">Reference proteome</keyword>
<dbReference type="Proteomes" id="UP000184608">
    <property type="component" value="Unassembled WGS sequence"/>
</dbReference>
<accession>A0A1M5ZAV7</accession>